<dbReference type="SUPFAM" id="SSF56024">
    <property type="entry name" value="Phospholipase D/nuclease"/>
    <property type="match status" value="1"/>
</dbReference>
<evidence type="ECO:0000313" key="9">
    <source>
        <dbReference type="Proteomes" id="UP000015453"/>
    </source>
</evidence>
<dbReference type="AlphaFoldDB" id="S8BZ13"/>
<comment type="catalytic activity">
    <reaction evidence="1">
        <text>a 1,2-diacyl-sn-glycero-3-phosphocholine + H2O = a 1,2-diacyl-sn-glycero-3-phosphate + choline + H(+)</text>
        <dbReference type="Rhea" id="RHEA:14445"/>
        <dbReference type="ChEBI" id="CHEBI:15354"/>
        <dbReference type="ChEBI" id="CHEBI:15377"/>
        <dbReference type="ChEBI" id="CHEBI:15378"/>
        <dbReference type="ChEBI" id="CHEBI:57643"/>
        <dbReference type="ChEBI" id="CHEBI:58608"/>
        <dbReference type="EC" id="3.1.4.4"/>
    </reaction>
</comment>
<gene>
    <name evidence="8" type="ORF">M569_17447</name>
</gene>
<evidence type="ECO:0000256" key="6">
    <source>
        <dbReference type="ARBA" id="ARBA00023098"/>
    </source>
</evidence>
<evidence type="ECO:0000256" key="3">
    <source>
        <dbReference type="ARBA" id="ARBA00022737"/>
    </source>
</evidence>
<dbReference type="Pfam" id="PF00614">
    <property type="entry name" value="PLDc"/>
    <property type="match status" value="1"/>
</dbReference>
<evidence type="ECO:0000256" key="2">
    <source>
        <dbReference type="ARBA" id="ARBA00012027"/>
    </source>
</evidence>
<keyword evidence="5" id="KW-0442">Lipid degradation</keyword>
<reference evidence="8 9" key="1">
    <citation type="journal article" date="2013" name="BMC Genomics">
        <title>The miniature genome of a carnivorous plant Genlisea aurea contains a low number of genes and short non-coding sequences.</title>
        <authorList>
            <person name="Leushkin E.V."/>
            <person name="Sutormin R.A."/>
            <person name="Nabieva E.R."/>
            <person name="Penin A.A."/>
            <person name="Kondrashov A.S."/>
            <person name="Logacheva M.D."/>
        </authorList>
    </citation>
    <scope>NUCLEOTIDE SEQUENCE [LARGE SCALE GENOMIC DNA]</scope>
</reference>
<keyword evidence="9" id="KW-1185">Reference proteome</keyword>
<feature type="non-terminal residue" evidence="8">
    <location>
        <position position="1"/>
    </location>
</feature>
<dbReference type="InterPro" id="IPR015679">
    <property type="entry name" value="PLipase_D_fam"/>
</dbReference>
<evidence type="ECO:0000256" key="1">
    <source>
        <dbReference type="ARBA" id="ARBA00000798"/>
    </source>
</evidence>
<dbReference type="Gene3D" id="3.30.870.10">
    <property type="entry name" value="Endonuclease Chain A"/>
    <property type="match status" value="1"/>
</dbReference>
<dbReference type="Proteomes" id="UP000015453">
    <property type="component" value="Unassembled WGS sequence"/>
</dbReference>
<keyword evidence="6" id="KW-0443">Lipid metabolism</keyword>
<dbReference type="PANTHER" id="PTHR18896">
    <property type="entry name" value="PHOSPHOLIPASE D"/>
    <property type="match status" value="1"/>
</dbReference>
<proteinExistence type="predicted"/>
<evidence type="ECO:0000259" key="7">
    <source>
        <dbReference type="PROSITE" id="PS50035"/>
    </source>
</evidence>
<keyword evidence="4" id="KW-0378">Hydrolase</keyword>
<organism evidence="8 9">
    <name type="scientific">Genlisea aurea</name>
    <dbReference type="NCBI Taxonomy" id="192259"/>
    <lineage>
        <taxon>Eukaryota</taxon>
        <taxon>Viridiplantae</taxon>
        <taxon>Streptophyta</taxon>
        <taxon>Embryophyta</taxon>
        <taxon>Tracheophyta</taxon>
        <taxon>Spermatophyta</taxon>
        <taxon>Magnoliopsida</taxon>
        <taxon>eudicotyledons</taxon>
        <taxon>Gunneridae</taxon>
        <taxon>Pentapetalae</taxon>
        <taxon>asterids</taxon>
        <taxon>lamiids</taxon>
        <taxon>Lamiales</taxon>
        <taxon>Lentibulariaceae</taxon>
        <taxon>Genlisea</taxon>
    </lineage>
</organism>
<dbReference type="GO" id="GO:0004630">
    <property type="term" value="F:phospholipase D activity"/>
    <property type="evidence" value="ECO:0007669"/>
    <property type="project" value="UniProtKB-EC"/>
</dbReference>
<evidence type="ECO:0000256" key="5">
    <source>
        <dbReference type="ARBA" id="ARBA00022963"/>
    </source>
</evidence>
<protein>
    <recommendedName>
        <fullName evidence="2">phospholipase D</fullName>
        <ecNumber evidence="2">3.1.4.4</ecNumber>
    </recommendedName>
</protein>
<dbReference type="EMBL" id="AUSU01010301">
    <property type="protein sequence ID" value="EPS57371.1"/>
    <property type="molecule type" value="Genomic_DNA"/>
</dbReference>
<name>S8BZ13_9LAMI</name>
<dbReference type="EC" id="3.1.4.4" evidence="2"/>
<dbReference type="InterPro" id="IPR001736">
    <property type="entry name" value="PLipase_D/transphosphatidylase"/>
</dbReference>
<dbReference type="GO" id="GO:0005886">
    <property type="term" value="C:plasma membrane"/>
    <property type="evidence" value="ECO:0007669"/>
    <property type="project" value="TreeGrafter"/>
</dbReference>
<keyword evidence="3" id="KW-0677">Repeat</keyword>
<dbReference type="PANTHER" id="PTHR18896:SF65">
    <property type="entry name" value="PHOSPHOLIPASE D BETA 1"/>
    <property type="match status" value="1"/>
</dbReference>
<dbReference type="PROSITE" id="PS50035">
    <property type="entry name" value="PLD"/>
    <property type="match status" value="1"/>
</dbReference>
<accession>S8BZ13</accession>
<dbReference type="GO" id="GO:0009395">
    <property type="term" value="P:phospholipid catabolic process"/>
    <property type="evidence" value="ECO:0007669"/>
    <property type="project" value="TreeGrafter"/>
</dbReference>
<evidence type="ECO:0000313" key="8">
    <source>
        <dbReference type="EMBL" id="EPS57371.1"/>
    </source>
</evidence>
<sequence length="158" mass="18088">ETGTIYTHHQKTVIVDVDAGDGQRKIITFLGGLDLCKGRYDTPEHPIFNTLSTFHKDDYHNPNFTGPTTGCPREPWHDLHCKIDGPAAYDVLRNFEERWMKASTWYLRPHKLRALGDDSLLKLDRMPDIMGIIEAEADAVGQDDEDRWNIQQNKPNSV</sequence>
<evidence type="ECO:0000256" key="4">
    <source>
        <dbReference type="ARBA" id="ARBA00022801"/>
    </source>
</evidence>
<comment type="caution">
    <text evidence="8">The sequence shown here is derived from an EMBL/GenBank/DDBJ whole genome shotgun (WGS) entry which is preliminary data.</text>
</comment>
<dbReference type="OrthoDB" id="71549at2759"/>
<feature type="domain" description="PLD phosphodiesterase" evidence="7">
    <location>
        <begin position="4"/>
        <end position="39"/>
    </location>
</feature>